<evidence type="ECO:0000256" key="1">
    <source>
        <dbReference type="SAM" id="SignalP"/>
    </source>
</evidence>
<comment type="caution">
    <text evidence="3">The sequence shown here is derived from an EMBL/GenBank/DDBJ whole genome shotgun (WGS) entry which is preliminary data.</text>
</comment>
<accession>A0A844ZN39</accession>
<dbReference type="EMBL" id="WTYY01000003">
    <property type="protein sequence ID" value="MXO88267.1"/>
    <property type="molecule type" value="Genomic_DNA"/>
</dbReference>
<dbReference type="InterPro" id="IPR027843">
    <property type="entry name" value="DUF4440"/>
</dbReference>
<dbReference type="OrthoDB" id="7409175at2"/>
<name>A0A844ZN39_9SPHN</name>
<dbReference type="InterPro" id="IPR032710">
    <property type="entry name" value="NTF2-like_dom_sf"/>
</dbReference>
<sequence length="167" mass="17236">MKKIVLASLAPIALLAACGGGDPAESVAAIRHTEQGQLDSIASGDLVGIARLYSDNAHLVKPDGTVLDGGVAIVEEYDRLLADPNFALTMEPLNGWASASDDLAVVTSKISFTTTDPETGEAVTMPLESQTVWQRATGSTWKIVSAYNVAVAPAAEAPAEVTDAAAE</sequence>
<feature type="domain" description="DUF4440" evidence="2">
    <location>
        <begin position="30"/>
        <end position="143"/>
    </location>
</feature>
<evidence type="ECO:0000313" key="4">
    <source>
        <dbReference type="Proteomes" id="UP000435243"/>
    </source>
</evidence>
<evidence type="ECO:0000313" key="3">
    <source>
        <dbReference type="EMBL" id="MXO88267.1"/>
    </source>
</evidence>
<dbReference type="Gene3D" id="3.10.450.50">
    <property type="match status" value="1"/>
</dbReference>
<gene>
    <name evidence="3" type="ORF">GRI32_05900</name>
</gene>
<dbReference type="AlphaFoldDB" id="A0A844ZN39"/>
<dbReference type="RefSeq" id="WP_160590433.1">
    <property type="nucleotide sequence ID" value="NZ_BAAAFP010000001.1"/>
</dbReference>
<reference evidence="3 4" key="1">
    <citation type="submission" date="2019-12" db="EMBL/GenBank/DDBJ databases">
        <title>Genomic-based taxomic classification of the family Erythrobacteraceae.</title>
        <authorList>
            <person name="Xu L."/>
        </authorList>
    </citation>
    <scope>NUCLEOTIDE SEQUENCE [LARGE SCALE GENOMIC DNA]</scope>
    <source>
        <strain evidence="3 4">JCM 16339</strain>
    </source>
</reference>
<protein>
    <submittedName>
        <fullName evidence="3">DUF4440 domain-containing protein</fullName>
    </submittedName>
</protein>
<dbReference type="PROSITE" id="PS51257">
    <property type="entry name" value="PROKAR_LIPOPROTEIN"/>
    <property type="match status" value="1"/>
</dbReference>
<feature type="chain" id="PRO_5032841631" evidence="1">
    <location>
        <begin position="17"/>
        <end position="167"/>
    </location>
</feature>
<keyword evidence="1" id="KW-0732">Signal</keyword>
<feature type="signal peptide" evidence="1">
    <location>
        <begin position="1"/>
        <end position="16"/>
    </location>
</feature>
<keyword evidence="4" id="KW-1185">Reference proteome</keyword>
<organism evidence="3 4">
    <name type="scientific">Alteraurantiacibacter aestuarii</name>
    <dbReference type="NCBI Taxonomy" id="650004"/>
    <lineage>
        <taxon>Bacteria</taxon>
        <taxon>Pseudomonadati</taxon>
        <taxon>Pseudomonadota</taxon>
        <taxon>Alphaproteobacteria</taxon>
        <taxon>Sphingomonadales</taxon>
        <taxon>Erythrobacteraceae</taxon>
        <taxon>Alteraurantiacibacter</taxon>
    </lineage>
</organism>
<dbReference type="Proteomes" id="UP000435243">
    <property type="component" value="Unassembled WGS sequence"/>
</dbReference>
<evidence type="ECO:0000259" key="2">
    <source>
        <dbReference type="Pfam" id="PF14534"/>
    </source>
</evidence>
<proteinExistence type="predicted"/>
<dbReference type="Pfam" id="PF14534">
    <property type="entry name" value="DUF4440"/>
    <property type="match status" value="1"/>
</dbReference>
<dbReference type="SUPFAM" id="SSF54427">
    <property type="entry name" value="NTF2-like"/>
    <property type="match status" value="1"/>
</dbReference>